<gene>
    <name evidence="3" type="ORF">ACFOYW_00415</name>
</gene>
<dbReference type="Proteomes" id="UP001595900">
    <property type="component" value="Unassembled WGS sequence"/>
</dbReference>
<evidence type="ECO:0000256" key="1">
    <source>
        <dbReference type="SAM" id="MobiDB-lite"/>
    </source>
</evidence>
<organism evidence="3 4">
    <name type="scientific">Gryllotalpicola reticulitermitis</name>
    <dbReference type="NCBI Taxonomy" id="1184153"/>
    <lineage>
        <taxon>Bacteria</taxon>
        <taxon>Bacillati</taxon>
        <taxon>Actinomycetota</taxon>
        <taxon>Actinomycetes</taxon>
        <taxon>Micrococcales</taxon>
        <taxon>Microbacteriaceae</taxon>
        <taxon>Gryllotalpicola</taxon>
    </lineage>
</organism>
<keyword evidence="2" id="KW-1133">Transmembrane helix</keyword>
<evidence type="ECO:0000256" key="2">
    <source>
        <dbReference type="SAM" id="Phobius"/>
    </source>
</evidence>
<reference evidence="4" key="1">
    <citation type="journal article" date="2019" name="Int. J. Syst. Evol. Microbiol.">
        <title>The Global Catalogue of Microorganisms (GCM) 10K type strain sequencing project: providing services to taxonomists for standard genome sequencing and annotation.</title>
        <authorList>
            <consortium name="The Broad Institute Genomics Platform"/>
            <consortium name="The Broad Institute Genome Sequencing Center for Infectious Disease"/>
            <person name="Wu L."/>
            <person name="Ma J."/>
        </authorList>
    </citation>
    <scope>NUCLEOTIDE SEQUENCE [LARGE SCALE GENOMIC DNA]</scope>
    <source>
        <strain evidence="4">CGMCC 1.10363</strain>
    </source>
</reference>
<keyword evidence="4" id="KW-1185">Reference proteome</keyword>
<protein>
    <submittedName>
        <fullName evidence="3">Uncharacterized protein</fullName>
    </submittedName>
</protein>
<feature type="region of interest" description="Disordered" evidence="1">
    <location>
        <begin position="71"/>
        <end position="108"/>
    </location>
</feature>
<evidence type="ECO:0000313" key="4">
    <source>
        <dbReference type="Proteomes" id="UP001595900"/>
    </source>
</evidence>
<accession>A0ABV8Q2E4</accession>
<keyword evidence="2" id="KW-0812">Transmembrane</keyword>
<comment type="caution">
    <text evidence="3">The sequence shown here is derived from an EMBL/GenBank/DDBJ whole genome shotgun (WGS) entry which is preliminary data.</text>
</comment>
<name>A0ABV8Q2E4_9MICO</name>
<feature type="transmembrane region" description="Helical" evidence="2">
    <location>
        <begin position="31"/>
        <end position="54"/>
    </location>
</feature>
<dbReference type="EMBL" id="JBHSCN010000001">
    <property type="protein sequence ID" value="MFC4241818.1"/>
    <property type="molecule type" value="Genomic_DNA"/>
</dbReference>
<evidence type="ECO:0000313" key="3">
    <source>
        <dbReference type="EMBL" id="MFC4241818.1"/>
    </source>
</evidence>
<sequence length="108" mass="11362">MPSLGWALLEHLVWADVWARTSINAAAQPTTALVLFALVTALMLAITHTVRAILLTLLRLAMRPGAPLTAGRPDDIGAHTSARIPVGGMGPRAPGQRSRRRASIAAPA</sequence>
<dbReference type="RefSeq" id="WP_390226565.1">
    <property type="nucleotide sequence ID" value="NZ_JBHSCN010000001.1"/>
</dbReference>
<proteinExistence type="predicted"/>
<keyword evidence="2" id="KW-0472">Membrane</keyword>